<comment type="subcellular location">
    <subcellularLocation>
        <location evidence="6">Cytoplasm</location>
    </subcellularLocation>
</comment>
<dbReference type="InterPro" id="IPR027417">
    <property type="entry name" value="P-loop_NTPase"/>
</dbReference>
<proteinExistence type="inferred from homology"/>
<dbReference type="SUPFAM" id="SSF81301">
    <property type="entry name" value="Nucleotidyltransferase"/>
    <property type="match status" value="1"/>
</dbReference>
<evidence type="ECO:0000256" key="3">
    <source>
        <dbReference type="ARBA" id="ARBA00022490"/>
    </source>
</evidence>
<feature type="region of interest" description="Disordered" evidence="8">
    <location>
        <begin position="290"/>
        <end position="316"/>
    </location>
</feature>
<keyword evidence="4 6" id="KW-0547">Nucleotide-binding</keyword>
<comment type="pathway">
    <text evidence="6">Cofactor biosynthesis; coenzyme A biosynthesis; CoA from (R)-pantothenate: step 5/5.</text>
</comment>
<sequence length="403" mass="43924">MLKVGLTGGIAAGKSLVARRLRERGALLIDADVLAREVVEPGTPGLQAVVAAFGTEILTDDGGLDRPALGAAVFGDHAKREQLNAIIHPLVRARSAQLVAEAEPERIVVQDIPLLMETGQGSRFHLVLVVDAPEEVRIRRMVCDRGMTEADARARIAAQATHAERLAAADVILENVESQEAILARVDRLWDERLEPFAANLAAARVAAPSGGPVLVEPRVDWPQQATRLANRIRSADERILAVDHIGSTAVPGLPAKDIIDLQVSVRSLEEADAVAGSLASAGFPRRRGLWRDVPKPSHPDPDDWEKRLHGNADPGRSANVHVRVAGSPGWRFALGFRDWLRDNPQMAQEYLAEKERLAELHAGDGSIGRYAKDKERWLADVAEPGMQEWMRRVQWRPDSAAG</sequence>
<dbReference type="PANTHER" id="PTHR10695">
    <property type="entry name" value="DEPHOSPHO-COA KINASE-RELATED"/>
    <property type="match status" value="1"/>
</dbReference>
<gene>
    <name evidence="6" type="primary">coaE</name>
    <name evidence="9" type="ORF">SAMN04489742_4254</name>
</gene>
<dbReference type="Pfam" id="PF04229">
    <property type="entry name" value="GrpB"/>
    <property type="match status" value="1"/>
</dbReference>
<dbReference type="EC" id="2.7.1.24" evidence="6 7"/>
<evidence type="ECO:0000256" key="1">
    <source>
        <dbReference type="ARBA" id="ARBA00008826"/>
    </source>
</evidence>
<dbReference type="GO" id="GO:0015937">
    <property type="term" value="P:coenzyme A biosynthetic process"/>
    <property type="evidence" value="ECO:0007669"/>
    <property type="project" value="UniProtKB-UniRule"/>
</dbReference>
<dbReference type="CDD" id="cd02022">
    <property type="entry name" value="DPCK"/>
    <property type="match status" value="1"/>
</dbReference>
<dbReference type="STRING" id="37928.SAMN04489742_4254"/>
<keyword evidence="3 6" id="KW-0963">Cytoplasm</keyword>
<dbReference type="Pfam" id="PF01121">
    <property type="entry name" value="CoaE"/>
    <property type="match status" value="1"/>
</dbReference>
<dbReference type="InterPro" id="IPR001977">
    <property type="entry name" value="Depp_CoAkinase"/>
</dbReference>
<dbReference type="GO" id="GO:0004140">
    <property type="term" value="F:dephospho-CoA kinase activity"/>
    <property type="evidence" value="ECO:0007669"/>
    <property type="project" value="UniProtKB-UniRule"/>
</dbReference>
<comment type="function">
    <text evidence="6">Catalyzes the phosphorylation of the 3'-hydroxyl group of dephosphocoenzyme A to form coenzyme A.</text>
</comment>
<comment type="catalytic activity">
    <reaction evidence="6">
        <text>3'-dephospho-CoA + ATP = ADP + CoA + H(+)</text>
        <dbReference type="Rhea" id="RHEA:18245"/>
        <dbReference type="ChEBI" id="CHEBI:15378"/>
        <dbReference type="ChEBI" id="CHEBI:30616"/>
        <dbReference type="ChEBI" id="CHEBI:57287"/>
        <dbReference type="ChEBI" id="CHEBI:57328"/>
        <dbReference type="ChEBI" id="CHEBI:456216"/>
        <dbReference type="EC" id="2.7.1.24"/>
    </reaction>
</comment>
<evidence type="ECO:0000256" key="6">
    <source>
        <dbReference type="HAMAP-Rule" id="MF_00376"/>
    </source>
</evidence>
<reference evidence="9 10" key="1">
    <citation type="submission" date="2016-10" db="EMBL/GenBank/DDBJ databases">
        <authorList>
            <person name="de Groot N.N."/>
        </authorList>
    </citation>
    <scope>NUCLEOTIDE SEQUENCE [LARGE SCALE GENOMIC DNA]</scope>
    <source>
        <strain evidence="9 10">DSM 20117</strain>
    </source>
</reference>
<comment type="similarity">
    <text evidence="6">Belongs to the CoaE family.</text>
</comment>
<organism evidence="9 10">
    <name type="scientific">Crystallibacter crystallopoietes</name>
    <dbReference type="NCBI Taxonomy" id="37928"/>
    <lineage>
        <taxon>Bacteria</taxon>
        <taxon>Bacillati</taxon>
        <taxon>Actinomycetota</taxon>
        <taxon>Actinomycetes</taxon>
        <taxon>Micrococcales</taxon>
        <taxon>Micrococcaceae</taxon>
        <taxon>Crystallibacter</taxon>
    </lineage>
</organism>
<dbReference type="NCBIfam" id="TIGR00152">
    <property type="entry name" value="dephospho-CoA kinase"/>
    <property type="match status" value="1"/>
</dbReference>
<dbReference type="NCBIfam" id="NF002879">
    <property type="entry name" value="PRK03333.1"/>
    <property type="match status" value="1"/>
</dbReference>
<evidence type="ECO:0000313" key="10">
    <source>
        <dbReference type="Proteomes" id="UP000181917"/>
    </source>
</evidence>
<feature type="compositionally biased region" description="Basic and acidic residues" evidence="8">
    <location>
        <begin position="290"/>
        <end position="311"/>
    </location>
</feature>
<name>A0A1H1GR29_9MICC</name>
<dbReference type="Gene3D" id="3.40.50.300">
    <property type="entry name" value="P-loop containing nucleotide triphosphate hydrolases"/>
    <property type="match status" value="1"/>
</dbReference>
<dbReference type="OrthoDB" id="9812943at2"/>
<keyword evidence="5 6" id="KW-0067">ATP-binding</keyword>
<dbReference type="Proteomes" id="UP000181917">
    <property type="component" value="Unassembled WGS sequence"/>
</dbReference>
<comment type="similarity">
    <text evidence="1">In the N-terminal section; belongs to the CoaE family.</text>
</comment>
<evidence type="ECO:0000256" key="2">
    <source>
        <dbReference type="ARBA" id="ARBA00011058"/>
    </source>
</evidence>
<keyword evidence="10" id="KW-1185">Reference proteome</keyword>
<dbReference type="Gene3D" id="3.30.460.10">
    <property type="entry name" value="Beta Polymerase, domain 2"/>
    <property type="match status" value="1"/>
</dbReference>
<dbReference type="InterPro" id="IPR043519">
    <property type="entry name" value="NT_sf"/>
</dbReference>
<keyword evidence="6 9" id="KW-0418">Kinase</keyword>
<evidence type="ECO:0000313" key="9">
    <source>
        <dbReference type="EMBL" id="SDR15662.1"/>
    </source>
</evidence>
<evidence type="ECO:0000256" key="5">
    <source>
        <dbReference type="ARBA" id="ARBA00022840"/>
    </source>
</evidence>
<dbReference type="PANTHER" id="PTHR10695:SF46">
    <property type="entry name" value="BIFUNCTIONAL COENZYME A SYNTHASE-RELATED"/>
    <property type="match status" value="1"/>
</dbReference>
<dbReference type="SUPFAM" id="SSF52540">
    <property type="entry name" value="P-loop containing nucleoside triphosphate hydrolases"/>
    <property type="match status" value="1"/>
</dbReference>
<dbReference type="KEGG" id="acry:AC20117_18105"/>
<dbReference type="AlphaFoldDB" id="A0A1H1GR29"/>
<keyword evidence="6" id="KW-0173">Coenzyme A biosynthesis</keyword>
<dbReference type="EMBL" id="FNKH01000002">
    <property type="protein sequence ID" value="SDR15662.1"/>
    <property type="molecule type" value="Genomic_DNA"/>
</dbReference>
<feature type="binding site" evidence="6">
    <location>
        <begin position="11"/>
        <end position="16"/>
    </location>
    <ligand>
        <name>ATP</name>
        <dbReference type="ChEBI" id="CHEBI:30616"/>
    </ligand>
</feature>
<dbReference type="UniPathway" id="UPA00241">
    <property type="reaction ID" value="UER00356"/>
</dbReference>
<dbReference type="GO" id="GO:0005524">
    <property type="term" value="F:ATP binding"/>
    <property type="evidence" value="ECO:0007669"/>
    <property type="project" value="UniProtKB-UniRule"/>
</dbReference>
<dbReference type="GO" id="GO:0005737">
    <property type="term" value="C:cytoplasm"/>
    <property type="evidence" value="ECO:0007669"/>
    <property type="project" value="UniProtKB-SubCell"/>
</dbReference>
<evidence type="ECO:0000256" key="7">
    <source>
        <dbReference type="NCBIfam" id="TIGR00152"/>
    </source>
</evidence>
<accession>A0A1H1GR29</accession>
<dbReference type="HAMAP" id="MF_00376">
    <property type="entry name" value="Dephospho_CoA_kinase"/>
    <property type="match status" value="1"/>
</dbReference>
<evidence type="ECO:0000256" key="4">
    <source>
        <dbReference type="ARBA" id="ARBA00022741"/>
    </source>
</evidence>
<dbReference type="PROSITE" id="PS51219">
    <property type="entry name" value="DPCK"/>
    <property type="match status" value="1"/>
</dbReference>
<dbReference type="InterPro" id="IPR007344">
    <property type="entry name" value="GrpB/CoaE"/>
</dbReference>
<protein>
    <recommendedName>
        <fullName evidence="6 7">Dephospho-CoA kinase</fullName>
        <ecNumber evidence="6 7">2.7.1.24</ecNumber>
    </recommendedName>
    <alternativeName>
        <fullName evidence="6">Dephosphocoenzyme A kinase</fullName>
    </alternativeName>
</protein>
<dbReference type="SMR" id="A0A1H1GR29"/>
<comment type="similarity">
    <text evidence="2">In the C-terminal section; belongs to the UPF0157 (GrpB) family.</text>
</comment>
<keyword evidence="6" id="KW-0808">Transferase</keyword>
<evidence type="ECO:0000256" key="8">
    <source>
        <dbReference type="SAM" id="MobiDB-lite"/>
    </source>
</evidence>
<dbReference type="RefSeq" id="WP_074702476.1">
    <property type="nucleotide sequence ID" value="NZ_CP018863.1"/>
</dbReference>